<evidence type="ECO:0000259" key="6">
    <source>
        <dbReference type="Pfam" id="PF17805"/>
    </source>
</evidence>
<evidence type="ECO:0000256" key="1">
    <source>
        <dbReference type="ARBA" id="ARBA00023239"/>
    </source>
</evidence>
<accession>A0A7W3SSB5</accession>
<comment type="similarity">
    <text evidence="3">Belongs to the Ahb/Nir family.</text>
</comment>
<comment type="catalytic activity">
    <reaction evidence="5">
        <text>siroheme + 2 H(+) = 12,18-didecarboxysiroheme + 2 CO2</text>
        <dbReference type="Rhea" id="RHEA:19093"/>
        <dbReference type="ChEBI" id="CHEBI:15378"/>
        <dbReference type="ChEBI" id="CHEBI:16526"/>
        <dbReference type="ChEBI" id="CHEBI:60052"/>
        <dbReference type="ChEBI" id="CHEBI:140497"/>
        <dbReference type="EC" id="4.1.1.111"/>
    </reaction>
</comment>
<feature type="domain" description="Siroheme decarboxylase NirL-like HTH" evidence="7">
    <location>
        <begin position="6"/>
        <end position="49"/>
    </location>
</feature>
<dbReference type="Pfam" id="PF17805">
    <property type="entry name" value="AsnC_trans_reg2"/>
    <property type="match status" value="1"/>
</dbReference>
<protein>
    <recommendedName>
        <fullName evidence="4">siroheme decarboxylase</fullName>
        <ecNumber evidence="4">4.1.1.111</ecNumber>
    </recommendedName>
</protein>
<keyword evidence="8" id="KW-0238">DNA-binding</keyword>
<dbReference type="InterPro" id="IPR053953">
    <property type="entry name" value="NirdL-like_HTH"/>
</dbReference>
<dbReference type="InterPro" id="IPR040523">
    <property type="entry name" value="AsnC_trans_reg2"/>
</dbReference>
<dbReference type="Pfam" id="PF22451">
    <property type="entry name" value="NirdL-like_HTH"/>
    <property type="match status" value="1"/>
</dbReference>
<evidence type="ECO:0000256" key="3">
    <source>
        <dbReference type="ARBA" id="ARBA00023457"/>
    </source>
</evidence>
<evidence type="ECO:0000256" key="5">
    <source>
        <dbReference type="ARBA" id="ARBA00048470"/>
    </source>
</evidence>
<dbReference type="RefSeq" id="WP_182535064.1">
    <property type="nucleotide sequence ID" value="NZ_JACJIP010000008.1"/>
</dbReference>
<dbReference type="InterPro" id="IPR050684">
    <property type="entry name" value="HTH-Siroheme_Decarb"/>
</dbReference>
<dbReference type="GO" id="GO:0003677">
    <property type="term" value="F:DNA binding"/>
    <property type="evidence" value="ECO:0007669"/>
    <property type="project" value="UniProtKB-KW"/>
</dbReference>
<dbReference type="EC" id="4.1.1.111" evidence="4"/>
<evidence type="ECO:0000256" key="2">
    <source>
        <dbReference type="ARBA" id="ARBA00023444"/>
    </source>
</evidence>
<dbReference type="AlphaFoldDB" id="A0A7W3SSB5"/>
<keyword evidence="1" id="KW-0456">Lyase</keyword>
<evidence type="ECO:0000256" key="4">
    <source>
        <dbReference type="ARBA" id="ARBA00023471"/>
    </source>
</evidence>
<evidence type="ECO:0000313" key="8">
    <source>
        <dbReference type="EMBL" id="MBA9085133.1"/>
    </source>
</evidence>
<gene>
    <name evidence="8" type="ORF">FHR92_001597</name>
</gene>
<dbReference type="Gene3D" id="3.30.70.3460">
    <property type="match status" value="1"/>
</dbReference>
<evidence type="ECO:0000259" key="7">
    <source>
        <dbReference type="Pfam" id="PF22451"/>
    </source>
</evidence>
<dbReference type="PANTHER" id="PTHR43413">
    <property type="entry name" value="TRANSCRIPTIONAL REGULATOR, ASNC FAMILY"/>
    <property type="match status" value="1"/>
</dbReference>
<organism evidence="8 9">
    <name type="scientific">Fontibacillus solani</name>
    <dbReference type="NCBI Taxonomy" id="1572857"/>
    <lineage>
        <taxon>Bacteria</taxon>
        <taxon>Bacillati</taxon>
        <taxon>Bacillota</taxon>
        <taxon>Bacilli</taxon>
        <taxon>Bacillales</taxon>
        <taxon>Paenibacillaceae</taxon>
        <taxon>Fontibacillus</taxon>
    </lineage>
</organism>
<name>A0A7W3SSB5_9BACL</name>
<sequence>MTDDTDLRIIRELQGEMPLSPDPYGELACKAGCTVEELLLRLTRMRTDGSLKRIGAILRHRNSGFIANGLLVCVLAEEKIEEAGLTLAGYPEVSHCYRRPAYRDWPYNLYAMIHGHSESEVLQIVNRFVREQAVEIYDTLFSTEELKKSSFSL</sequence>
<dbReference type="EMBL" id="JACJIP010000008">
    <property type="protein sequence ID" value="MBA9085133.1"/>
    <property type="molecule type" value="Genomic_DNA"/>
</dbReference>
<feature type="domain" description="Siroheme decarboxylase AsnC-like ligand binding" evidence="6">
    <location>
        <begin position="63"/>
        <end position="147"/>
    </location>
</feature>
<proteinExistence type="inferred from homology"/>
<reference evidence="8 9" key="1">
    <citation type="submission" date="2020-08" db="EMBL/GenBank/DDBJ databases">
        <title>Genomic Encyclopedia of Type Strains, Phase III (KMG-III): the genomes of soil and plant-associated and newly described type strains.</title>
        <authorList>
            <person name="Whitman W."/>
        </authorList>
    </citation>
    <scope>NUCLEOTIDE SEQUENCE [LARGE SCALE GENOMIC DNA]</scope>
    <source>
        <strain evidence="8 9">CECT 8693</strain>
    </source>
</reference>
<evidence type="ECO:0000313" key="9">
    <source>
        <dbReference type="Proteomes" id="UP000567067"/>
    </source>
</evidence>
<keyword evidence="9" id="KW-1185">Reference proteome</keyword>
<dbReference type="PANTHER" id="PTHR43413:SF1">
    <property type="entry name" value="SIROHEME DECARBOXYLASE NIRL SUBUNIT"/>
    <property type="match status" value="1"/>
</dbReference>
<dbReference type="Proteomes" id="UP000567067">
    <property type="component" value="Unassembled WGS sequence"/>
</dbReference>
<comment type="caution">
    <text evidence="8">The sequence shown here is derived from an EMBL/GenBank/DDBJ whole genome shotgun (WGS) entry which is preliminary data.</text>
</comment>
<comment type="pathway">
    <text evidence="2">Porphyrin-containing compound metabolism.</text>
</comment>
<dbReference type="GO" id="GO:0016829">
    <property type="term" value="F:lyase activity"/>
    <property type="evidence" value="ECO:0007669"/>
    <property type="project" value="UniProtKB-KW"/>
</dbReference>